<evidence type="ECO:0000256" key="3">
    <source>
        <dbReference type="ARBA" id="ARBA00023204"/>
    </source>
</evidence>
<dbReference type="Proteomes" id="UP001254848">
    <property type="component" value="Unassembled WGS sequence"/>
</dbReference>
<evidence type="ECO:0000259" key="4">
    <source>
        <dbReference type="Pfam" id="PF03167"/>
    </source>
</evidence>
<organism evidence="5 6">
    <name type="scientific">Anaeroselena agilis</name>
    <dbReference type="NCBI Taxonomy" id="3063788"/>
    <lineage>
        <taxon>Bacteria</taxon>
        <taxon>Bacillati</taxon>
        <taxon>Bacillota</taxon>
        <taxon>Negativicutes</taxon>
        <taxon>Acetonemataceae</taxon>
        <taxon>Anaeroselena</taxon>
    </lineage>
</organism>
<dbReference type="GO" id="GO:0016798">
    <property type="term" value="F:hydrolase activity, acting on glycosyl bonds"/>
    <property type="evidence" value="ECO:0007669"/>
    <property type="project" value="UniProtKB-KW"/>
</dbReference>
<feature type="domain" description="Uracil-DNA glycosylase-like" evidence="4">
    <location>
        <begin position="6"/>
        <end position="161"/>
    </location>
</feature>
<dbReference type="EMBL" id="JAUOZS010000001">
    <property type="protein sequence ID" value="MDT8900211.1"/>
    <property type="molecule type" value="Genomic_DNA"/>
</dbReference>
<protein>
    <submittedName>
        <fullName evidence="5">G/U mismatch-specific DNA glycosylase</fullName>
        <ecNumber evidence="5">3.2.2.28</ecNumber>
    </submittedName>
</protein>
<keyword evidence="5" id="KW-0326">Glycosidase</keyword>
<gene>
    <name evidence="5" type="primary">mug</name>
    <name evidence="5" type="ORF">Q4T40_03030</name>
</gene>
<dbReference type="Pfam" id="PF03167">
    <property type="entry name" value="UDG"/>
    <property type="match status" value="1"/>
</dbReference>
<keyword evidence="6" id="KW-1185">Reference proteome</keyword>
<dbReference type="InterPro" id="IPR005122">
    <property type="entry name" value="Uracil-DNA_glycosylase-like"/>
</dbReference>
<dbReference type="RefSeq" id="WP_413778767.1">
    <property type="nucleotide sequence ID" value="NZ_JAUOZS010000001.1"/>
</dbReference>
<keyword evidence="3" id="KW-0234">DNA repair</keyword>
<dbReference type="SUPFAM" id="SSF52141">
    <property type="entry name" value="Uracil-DNA glycosylase-like"/>
    <property type="match status" value="1"/>
</dbReference>
<sequence length="178" mass="19803">MQEVPDIIRPGLTILFIGFNPGIRSAETGHHFAGHSNRFWKLLHASGLTSRQLRPEEDKTLLSLGFGITNIVPRPTKAAAEITREEYRHGRIALTDKLARYRPRIACYAGIGVYREFAAQKDVVCGLQPITVVPDVTDFVVPNPSGLNRMPFADQLRYYKELERLAALPDSAAAPGKH</sequence>
<evidence type="ECO:0000256" key="1">
    <source>
        <dbReference type="ARBA" id="ARBA00022763"/>
    </source>
</evidence>
<dbReference type="InterPro" id="IPR036895">
    <property type="entry name" value="Uracil-DNA_glycosylase-like_sf"/>
</dbReference>
<dbReference type="Gene3D" id="3.40.470.10">
    <property type="entry name" value="Uracil-DNA glycosylase-like domain"/>
    <property type="match status" value="1"/>
</dbReference>
<evidence type="ECO:0000313" key="5">
    <source>
        <dbReference type="EMBL" id="MDT8900211.1"/>
    </source>
</evidence>
<dbReference type="PANTHER" id="PTHR12159">
    <property type="entry name" value="G/T AND G/U MISMATCH-SPECIFIC DNA GLYCOSYLASE"/>
    <property type="match status" value="1"/>
</dbReference>
<proteinExistence type="predicted"/>
<dbReference type="InterPro" id="IPR015637">
    <property type="entry name" value="MUG/TDG"/>
</dbReference>
<evidence type="ECO:0000256" key="2">
    <source>
        <dbReference type="ARBA" id="ARBA00022801"/>
    </source>
</evidence>
<reference evidence="5 6" key="1">
    <citation type="submission" date="2023-07" db="EMBL/GenBank/DDBJ databases">
        <title>The novel representative of Negativicutes class, Anaeroselena agilis gen. nov. sp. nov.</title>
        <authorList>
            <person name="Prokofeva M.I."/>
            <person name="Elcheninov A.G."/>
            <person name="Klyukina A."/>
            <person name="Kublanov I.V."/>
            <person name="Frolov E.N."/>
            <person name="Podosokorskaya O.A."/>
        </authorList>
    </citation>
    <scope>NUCLEOTIDE SEQUENCE [LARGE SCALE GENOMIC DNA]</scope>
    <source>
        <strain evidence="5 6">4137-cl</strain>
    </source>
</reference>
<dbReference type="NCBIfam" id="NF007570">
    <property type="entry name" value="PRK10201.1"/>
    <property type="match status" value="1"/>
</dbReference>
<keyword evidence="1" id="KW-0227">DNA damage</keyword>
<dbReference type="CDD" id="cd10028">
    <property type="entry name" value="UDG-F2_TDG_MUG"/>
    <property type="match status" value="1"/>
</dbReference>
<comment type="caution">
    <text evidence="5">The sequence shown here is derived from an EMBL/GenBank/DDBJ whole genome shotgun (WGS) entry which is preliminary data.</text>
</comment>
<evidence type="ECO:0000313" key="6">
    <source>
        <dbReference type="Proteomes" id="UP001254848"/>
    </source>
</evidence>
<dbReference type="EC" id="3.2.2.28" evidence="5"/>
<name>A0ABU3NTR3_9FIRM</name>
<keyword evidence="2 5" id="KW-0378">Hydrolase</keyword>
<dbReference type="PANTHER" id="PTHR12159:SF9">
    <property type="entry name" value="G_T MISMATCH-SPECIFIC THYMINE DNA GLYCOSYLASE"/>
    <property type="match status" value="1"/>
</dbReference>
<accession>A0ABU3NTR3</accession>